<organism evidence="12 13">
    <name type="scientific">Anaeromicrobium sediminis</name>
    <dbReference type="NCBI Taxonomy" id="1478221"/>
    <lineage>
        <taxon>Bacteria</taxon>
        <taxon>Bacillati</taxon>
        <taxon>Bacillota</taxon>
        <taxon>Clostridia</taxon>
        <taxon>Peptostreptococcales</taxon>
        <taxon>Thermotaleaceae</taxon>
        <taxon>Anaeromicrobium</taxon>
    </lineage>
</organism>
<evidence type="ECO:0000256" key="3">
    <source>
        <dbReference type="ARBA" id="ARBA00023012"/>
    </source>
</evidence>
<comment type="function">
    <text evidence="7">May play the central regulatory role in sporulation. It may be an element of the effector pathway responsible for the activation of sporulation genes in response to nutritional stress. Spo0A may act in concert with spo0H (a sigma factor) to control the expression of some genes that are critical to the sporulation process.</text>
</comment>
<dbReference type="PANTHER" id="PTHR48111:SF40">
    <property type="entry name" value="PHOSPHATE REGULON TRANSCRIPTIONAL REGULATORY PROTEIN PHOB"/>
    <property type="match status" value="1"/>
</dbReference>
<dbReference type="OrthoDB" id="9790442at2"/>
<keyword evidence="4" id="KW-0805">Transcription regulation</keyword>
<dbReference type="InterPro" id="IPR036388">
    <property type="entry name" value="WH-like_DNA-bd_sf"/>
</dbReference>
<evidence type="ECO:0000256" key="9">
    <source>
        <dbReference type="PROSITE-ProRule" id="PRU01091"/>
    </source>
</evidence>
<feature type="DNA-binding region" description="OmpR/PhoB-type" evidence="9">
    <location>
        <begin position="132"/>
        <end position="227"/>
    </location>
</feature>
<evidence type="ECO:0000256" key="7">
    <source>
        <dbReference type="ARBA" id="ARBA00024867"/>
    </source>
</evidence>
<evidence type="ECO:0000256" key="6">
    <source>
        <dbReference type="ARBA" id="ARBA00023163"/>
    </source>
</evidence>
<dbReference type="EMBL" id="NIBG01000028">
    <property type="protein sequence ID" value="PAB57135.1"/>
    <property type="molecule type" value="Genomic_DNA"/>
</dbReference>
<dbReference type="GO" id="GO:0005829">
    <property type="term" value="C:cytosol"/>
    <property type="evidence" value="ECO:0007669"/>
    <property type="project" value="TreeGrafter"/>
</dbReference>
<dbReference type="SMART" id="SM00862">
    <property type="entry name" value="Trans_reg_C"/>
    <property type="match status" value="1"/>
</dbReference>
<keyword evidence="5 9" id="KW-0238">DNA-binding</keyword>
<dbReference type="InterPro" id="IPR001789">
    <property type="entry name" value="Sig_transdc_resp-reg_receiver"/>
</dbReference>
<evidence type="ECO:0000256" key="8">
    <source>
        <dbReference type="PROSITE-ProRule" id="PRU00169"/>
    </source>
</evidence>
<evidence type="ECO:0000313" key="13">
    <source>
        <dbReference type="Proteomes" id="UP000216024"/>
    </source>
</evidence>
<dbReference type="GO" id="GO:0000976">
    <property type="term" value="F:transcription cis-regulatory region binding"/>
    <property type="evidence" value="ECO:0007669"/>
    <property type="project" value="TreeGrafter"/>
</dbReference>
<evidence type="ECO:0000256" key="4">
    <source>
        <dbReference type="ARBA" id="ARBA00023015"/>
    </source>
</evidence>
<dbReference type="CDD" id="cd17574">
    <property type="entry name" value="REC_OmpR"/>
    <property type="match status" value="1"/>
</dbReference>
<dbReference type="PROSITE" id="PS51755">
    <property type="entry name" value="OMPR_PHOB"/>
    <property type="match status" value="1"/>
</dbReference>
<name>A0A267ME38_9FIRM</name>
<keyword evidence="6" id="KW-0804">Transcription</keyword>
<protein>
    <recommendedName>
        <fullName evidence="1">Stage 0 sporulation protein A homolog</fullName>
    </recommendedName>
</protein>
<dbReference type="AlphaFoldDB" id="A0A267ME38"/>
<gene>
    <name evidence="12" type="ORF">CCE28_19590</name>
</gene>
<dbReference type="SUPFAM" id="SSF46894">
    <property type="entry name" value="C-terminal effector domain of the bipartite response regulators"/>
    <property type="match status" value="1"/>
</dbReference>
<dbReference type="GO" id="GO:0032993">
    <property type="term" value="C:protein-DNA complex"/>
    <property type="evidence" value="ECO:0007669"/>
    <property type="project" value="TreeGrafter"/>
</dbReference>
<dbReference type="InterPro" id="IPR016032">
    <property type="entry name" value="Sig_transdc_resp-reg_C-effctor"/>
</dbReference>
<evidence type="ECO:0000256" key="5">
    <source>
        <dbReference type="ARBA" id="ARBA00023125"/>
    </source>
</evidence>
<dbReference type="CDD" id="cd00383">
    <property type="entry name" value="trans_reg_C"/>
    <property type="match status" value="1"/>
</dbReference>
<dbReference type="FunFam" id="1.10.10.10:FF:000018">
    <property type="entry name" value="DNA-binding response regulator ResD"/>
    <property type="match status" value="1"/>
</dbReference>
<dbReference type="GO" id="GO:0006355">
    <property type="term" value="P:regulation of DNA-templated transcription"/>
    <property type="evidence" value="ECO:0007669"/>
    <property type="project" value="InterPro"/>
</dbReference>
<dbReference type="FunFam" id="3.40.50.2300:FF:000001">
    <property type="entry name" value="DNA-binding response regulator PhoB"/>
    <property type="match status" value="1"/>
</dbReference>
<evidence type="ECO:0000256" key="2">
    <source>
        <dbReference type="ARBA" id="ARBA00022553"/>
    </source>
</evidence>
<dbReference type="SUPFAM" id="SSF52172">
    <property type="entry name" value="CheY-like"/>
    <property type="match status" value="1"/>
</dbReference>
<dbReference type="Proteomes" id="UP000216024">
    <property type="component" value="Unassembled WGS sequence"/>
</dbReference>
<keyword evidence="2 8" id="KW-0597">Phosphoprotein</keyword>
<evidence type="ECO:0000256" key="1">
    <source>
        <dbReference type="ARBA" id="ARBA00018672"/>
    </source>
</evidence>
<dbReference type="PROSITE" id="PS50110">
    <property type="entry name" value="RESPONSE_REGULATORY"/>
    <property type="match status" value="1"/>
</dbReference>
<evidence type="ECO:0000313" key="12">
    <source>
        <dbReference type="EMBL" id="PAB57135.1"/>
    </source>
</evidence>
<comment type="caution">
    <text evidence="12">The sequence shown here is derived from an EMBL/GenBank/DDBJ whole genome shotgun (WGS) entry which is preliminary data.</text>
</comment>
<dbReference type="SMART" id="SM00448">
    <property type="entry name" value="REC"/>
    <property type="match status" value="1"/>
</dbReference>
<dbReference type="Pfam" id="PF00072">
    <property type="entry name" value="Response_reg"/>
    <property type="match status" value="1"/>
</dbReference>
<dbReference type="PANTHER" id="PTHR48111">
    <property type="entry name" value="REGULATOR OF RPOS"/>
    <property type="match status" value="1"/>
</dbReference>
<keyword evidence="3" id="KW-0902">Two-component regulatory system</keyword>
<dbReference type="Gene3D" id="6.10.250.690">
    <property type="match status" value="1"/>
</dbReference>
<feature type="domain" description="Response regulatory" evidence="10">
    <location>
        <begin position="5"/>
        <end position="118"/>
    </location>
</feature>
<evidence type="ECO:0000259" key="11">
    <source>
        <dbReference type="PROSITE" id="PS51755"/>
    </source>
</evidence>
<dbReference type="InterPro" id="IPR039420">
    <property type="entry name" value="WalR-like"/>
</dbReference>
<sequence>MKDNRILIVEDEEAIVDLIAYSLKKEEFNVKIANNGVEALKLVDEFKPNLMLLDWMLPDVSGLDICKLVTERNNIHIIILTAKSDISDKVMGLEVGADDYITKPFDMREVIARIKTIFRRMGNIPNKPNYEEQVIQIKDITIFQEERVVKKNDRIVEITPKEYELLVYFYNNRNKAISRTQILDSVWSYEYAGDTRTVDIHVQRLRKKLGINDILQTIFGVGYKMVK</sequence>
<dbReference type="Gene3D" id="3.40.50.2300">
    <property type="match status" value="1"/>
</dbReference>
<proteinExistence type="predicted"/>
<evidence type="ECO:0000259" key="10">
    <source>
        <dbReference type="PROSITE" id="PS50110"/>
    </source>
</evidence>
<dbReference type="Gene3D" id="1.10.10.10">
    <property type="entry name" value="Winged helix-like DNA-binding domain superfamily/Winged helix DNA-binding domain"/>
    <property type="match status" value="1"/>
</dbReference>
<reference evidence="12 13" key="1">
    <citation type="submission" date="2017-06" db="EMBL/GenBank/DDBJ databases">
        <title>Draft genome sequence of anaerobic fermentative bacterium Anaeromicrobium sediminis DY2726D isolated from West Pacific Ocean sediments.</title>
        <authorList>
            <person name="Zeng X."/>
        </authorList>
    </citation>
    <scope>NUCLEOTIDE SEQUENCE [LARGE SCALE GENOMIC DNA]</scope>
    <source>
        <strain evidence="12 13">DY2726D</strain>
    </source>
</reference>
<dbReference type="RefSeq" id="WP_095135573.1">
    <property type="nucleotide sequence ID" value="NZ_NIBG01000028.1"/>
</dbReference>
<dbReference type="Pfam" id="PF00486">
    <property type="entry name" value="Trans_reg_C"/>
    <property type="match status" value="1"/>
</dbReference>
<accession>A0A267ME38</accession>
<dbReference type="InterPro" id="IPR001867">
    <property type="entry name" value="OmpR/PhoB-type_DNA-bd"/>
</dbReference>
<feature type="domain" description="OmpR/PhoB-type" evidence="11">
    <location>
        <begin position="132"/>
        <end position="227"/>
    </location>
</feature>
<feature type="modified residue" description="4-aspartylphosphate" evidence="8">
    <location>
        <position position="54"/>
    </location>
</feature>
<dbReference type="GO" id="GO:0000156">
    <property type="term" value="F:phosphorelay response regulator activity"/>
    <property type="evidence" value="ECO:0007669"/>
    <property type="project" value="TreeGrafter"/>
</dbReference>
<keyword evidence="13" id="KW-1185">Reference proteome</keyword>
<dbReference type="InterPro" id="IPR011006">
    <property type="entry name" value="CheY-like_superfamily"/>
</dbReference>